<dbReference type="OrthoDB" id="197283at2"/>
<dbReference type="Proteomes" id="UP000267187">
    <property type="component" value="Unassembled WGS sequence"/>
</dbReference>
<organism evidence="1 2">
    <name type="scientific">Umboniibacter marinipuniceus</name>
    <dbReference type="NCBI Taxonomy" id="569599"/>
    <lineage>
        <taxon>Bacteria</taxon>
        <taxon>Pseudomonadati</taxon>
        <taxon>Pseudomonadota</taxon>
        <taxon>Gammaproteobacteria</taxon>
        <taxon>Cellvibrionales</taxon>
        <taxon>Cellvibrionaceae</taxon>
        <taxon>Umboniibacter</taxon>
    </lineage>
</organism>
<protein>
    <recommendedName>
        <fullName evidence="3">RelE toxin of RelEB toxin-antitoxin system</fullName>
    </recommendedName>
</protein>
<evidence type="ECO:0000313" key="2">
    <source>
        <dbReference type="Proteomes" id="UP000267187"/>
    </source>
</evidence>
<keyword evidence="2" id="KW-1185">Reference proteome</keyword>
<proteinExistence type="predicted"/>
<gene>
    <name evidence="1" type="ORF">DFR27_0564</name>
</gene>
<evidence type="ECO:0000313" key="1">
    <source>
        <dbReference type="EMBL" id="RMA82613.1"/>
    </source>
</evidence>
<evidence type="ECO:0008006" key="3">
    <source>
        <dbReference type="Google" id="ProtNLM"/>
    </source>
</evidence>
<dbReference type="AlphaFoldDB" id="A0A3M0ABS0"/>
<sequence>MNWLFIESTIFMRMRRSYLNDGEFNELQNLLLMYPLTGDVIQGTGGLRKLRFKRGTSGKRGGLRVIYCHRHCAETIYLLAIYRKGEMSDLSPVQKQQIKRFMEAWLDEQT</sequence>
<comment type="caution">
    <text evidence="1">The sequence shown here is derived from an EMBL/GenBank/DDBJ whole genome shotgun (WGS) entry which is preliminary data.</text>
</comment>
<name>A0A3M0ABS0_9GAMM</name>
<dbReference type="RefSeq" id="WP_121875935.1">
    <property type="nucleotide sequence ID" value="NZ_REFJ01000001.1"/>
</dbReference>
<dbReference type="EMBL" id="REFJ01000001">
    <property type="protein sequence ID" value="RMA82613.1"/>
    <property type="molecule type" value="Genomic_DNA"/>
</dbReference>
<dbReference type="InterPro" id="IPR009387">
    <property type="entry name" value="HigB-2"/>
</dbReference>
<accession>A0A3M0ABS0</accession>
<reference evidence="1 2" key="1">
    <citation type="submission" date="2018-10" db="EMBL/GenBank/DDBJ databases">
        <title>Genomic Encyclopedia of Type Strains, Phase IV (KMG-IV): sequencing the most valuable type-strain genomes for metagenomic binning, comparative biology and taxonomic classification.</title>
        <authorList>
            <person name="Goeker M."/>
        </authorList>
    </citation>
    <scope>NUCLEOTIDE SEQUENCE [LARGE SCALE GENOMIC DNA]</scope>
    <source>
        <strain evidence="1 2">DSM 25080</strain>
    </source>
</reference>
<dbReference type="PIRSF" id="PIRSF039032">
    <property type="entry name" value="HigB-2"/>
    <property type="match status" value="1"/>
</dbReference>